<reference evidence="4" key="1">
    <citation type="submission" date="2021-01" db="EMBL/GenBank/DDBJ databases">
        <title>Adiantum capillus-veneris genome.</title>
        <authorList>
            <person name="Fang Y."/>
            <person name="Liao Q."/>
        </authorList>
    </citation>
    <scope>NUCLEOTIDE SEQUENCE</scope>
    <source>
        <strain evidence="4">H3</strain>
        <tissue evidence="4">Leaf</tissue>
    </source>
</reference>
<accession>A0A9D4ZAA2</accession>
<dbReference type="AlphaFoldDB" id="A0A9D4ZAA2"/>
<sequence>MVQKKLHKGKLKSQQACFKPKDGKELSGQLEAFGLRIVQITADGNCLFRAVADQLEGNEEEHSKYRKMVVDYIEGHQKDYEPFLEDDVPFDDYCKNMRETSTWAGHMELQLSSPRWHIYNFSRATARCIHLSYHNGEHYNSVRRKDDSGGGPAKSILLETPVMEERKDAKGKAARMRYPSDNSTSKKAQTLVTEEKIYEKDDDAENICNQSISDSDPDAPSKMMGPEIGEDVNADNGGDSVSYKPSQQVQKVARNKACPCGSKKKYKACCGAATPKQRAMASSSAIEGLSNKARKQKLRNNKVQGLWSIYPAIFFKIDGIQLLFVY</sequence>
<dbReference type="Pfam" id="PF02810">
    <property type="entry name" value="SEC-C"/>
    <property type="match status" value="1"/>
</dbReference>
<dbReference type="OrthoDB" id="415023at2759"/>
<dbReference type="Pfam" id="PF02338">
    <property type="entry name" value="OTU"/>
    <property type="match status" value="1"/>
</dbReference>
<dbReference type="Gene3D" id="3.90.70.80">
    <property type="match status" value="1"/>
</dbReference>
<feature type="compositionally biased region" description="Polar residues" evidence="2">
    <location>
        <begin position="180"/>
        <end position="189"/>
    </location>
</feature>
<name>A0A9D4ZAA2_ADICA</name>
<dbReference type="InterPro" id="IPR004027">
    <property type="entry name" value="SEC_C_motif"/>
</dbReference>
<dbReference type="PROSITE" id="PS50802">
    <property type="entry name" value="OTU"/>
    <property type="match status" value="1"/>
</dbReference>
<organism evidence="4 5">
    <name type="scientific">Adiantum capillus-veneris</name>
    <name type="common">Maidenhair fern</name>
    <dbReference type="NCBI Taxonomy" id="13818"/>
    <lineage>
        <taxon>Eukaryota</taxon>
        <taxon>Viridiplantae</taxon>
        <taxon>Streptophyta</taxon>
        <taxon>Embryophyta</taxon>
        <taxon>Tracheophyta</taxon>
        <taxon>Polypodiopsida</taxon>
        <taxon>Polypodiidae</taxon>
        <taxon>Polypodiales</taxon>
        <taxon>Pteridineae</taxon>
        <taxon>Pteridaceae</taxon>
        <taxon>Vittarioideae</taxon>
        <taxon>Adiantum</taxon>
    </lineage>
</organism>
<dbReference type="PANTHER" id="PTHR12419">
    <property type="entry name" value="OTU DOMAIN CONTAINING PROTEIN"/>
    <property type="match status" value="1"/>
</dbReference>
<dbReference type="InterPro" id="IPR003323">
    <property type="entry name" value="OTU_dom"/>
</dbReference>
<protein>
    <recommendedName>
        <fullName evidence="3">OTU domain-containing protein</fullName>
    </recommendedName>
</protein>
<feature type="domain" description="OTU" evidence="3">
    <location>
        <begin position="35"/>
        <end position="145"/>
    </location>
</feature>
<dbReference type="SUPFAM" id="SSF103642">
    <property type="entry name" value="Sec-C motif"/>
    <property type="match status" value="1"/>
</dbReference>
<dbReference type="Gene3D" id="3.10.450.50">
    <property type="match status" value="1"/>
</dbReference>
<comment type="caution">
    <text evidence="4">The sequence shown here is derived from an EMBL/GenBank/DDBJ whole genome shotgun (WGS) entry which is preliminary data.</text>
</comment>
<gene>
    <name evidence="4" type="ORF">GOP47_0016438</name>
</gene>
<comment type="similarity">
    <text evidence="1">Belongs to the peptidase C85 family.</text>
</comment>
<dbReference type="GO" id="GO:0016579">
    <property type="term" value="P:protein deubiquitination"/>
    <property type="evidence" value="ECO:0007669"/>
    <property type="project" value="TreeGrafter"/>
</dbReference>
<dbReference type="InterPro" id="IPR038765">
    <property type="entry name" value="Papain-like_cys_pep_sf"/>
</dbReference>
<evidence type="ECO:0000256" key="1">
    <source>
        <dbReference type="ARBA" id="ARBA00010407"/>
    </source>
</evidence>
<dbReference type="GO" id="GO:0004843">
    <property type="term" value="F:cysteine-type deubiquitinase activity"/>
    <property type="evidence" value="ECO:0007669"/>
    <property type="project" value="TreeGrafter"/>
</dbReference>
<keyword evidence="5" id="KW-1185">Reference proteome</keyword>
<dbReference type="PANTHER" id="PTHR12419:SF7">
    <property type="entry name" value="OTU DOMAIN-CONTAINING PROTEIN 3"/>
    <property type="match status" value="1"/>
</dbReference>
<evidence type="ECO:0000313" key="5">
    <source>
        <dbReference type="Proteomes" id="UP000886520"/>
    </source>
</evidence>
<dbReference type="SUPFAM" id="SSF54001">
    <property type="entry name" value="Cysteine proteinases"/>
    <property type="match status" value="1"/>
</dbReference>
<dbReference type="CDD" id="cd22771">
    <property type="entry name" value="OTU_plant_OTU7-like"/>
    <property type="match status" value="1"/>
</dbReference>
<feature type="region of interest" description="Disordered" evidence="2">
    <location>
        <begin position="165"/>
        <end position="189"/>
    </location>
</feature>
<proteinExistence type="inferred from homology"/>
<dbReference type="EMBL" id="JABFUD020000016">
    <property type="protein sequence ID" value="KAI5068093.1"/>
    <property type="molecule type" value="Genomic_DNA"/>
</dbReference>
<evidence type="ECO:0000259" key="3">
    <source>
        <dbReference type="PROSITE" id="PS50802"/>
    </source>
</evidence>
<evidence type="ECO:0000313" key="4">
    <source>
        <dbReference type="EMBL" id="KAI5068093.1"/>
    </source>
</evidence>
<dbReference type="Proteomes" id="UP000886520">
    <property type="component" value="Chromosome 16"/>
</dbReference>
<dbReference type="InterPro" id="IPR050704">
    <property type="entry name" value="Peptidase_C85-like"/>
</dbReference>
<evidence type="ECO:0000256" key="2">
    <source>
        <dbReference type="SAM" id="MobiDB-lite"/>
    </source>
</evidence>